<dbReference type="KEGG" id="hro:HELRODRAFT_169132"/>
<dbReference type="RefSeq" id="XP_009013252.1">
    <property type="nucleotide sequence ID" value="XM_009015004.1"/>
</dbReference>
<gene>
    <name evidence="3" type="primary">20202659</name>
    <name evidence="2" type="ORF">HELRODRAFT_169132</name>
</gene>
<proteinExistence type="predicted"/>
<dbReference type="Pfam" id="PF16454">
    <property type="entry name" value="PI3K_P85_iSH2"/>
    <property type="match status" value="1"/>
</dbReference>
<dbReference type="GeneID" id="20202659"/>
<name>T1F1F9_HELRO</name>
<evidence type="ECO:0000313" key="2">
    <source>
        <dbReference type="EMBL" id="ESO08322.1"/>
    </source>
</evidence>
<evidence type="ECO:0000259" key="1">
    <source>
        <dbReference type="Pfam" id="PF16454"/>
    </source>
</evidence>
<accession>T1F1F9</accession>
<protein>
    <recommendedName>
        <fullName evidence="1">PI3K regulatory subunit p85-related inter-SH2 domain-containing protein</fullName>
    </recommendedName>
</protein>
<dbReference type="CTD" id="20202659"/>
<sequence>MELMRSHKSLVSSNMISLEEEIKDQVTTNRNLISAMNSLKPELKRLQGQRDQLKKFVNFKICINFELHCVKRSTEAKFFVSAETESEPSAMIQSGPEPKFCEMLKYEPYIKM</sequence>
<feature type="domain" description="PI3K regulatory subunit p85-related inter-SH2" evidence="1">
    <location>
        <begin position="2"/>
        <end position="56"/>
    </location>
</feature>
<dbReference type="Proteomes" id="UP000015101">
    <property type="component" value="Unassembled WGS sequence"/>
</dbReference>
<dbReference type="OrthoDB" id="3175255at2759"/>
<dbReference type="EnsemblMetazoa" id="HelroT169132">
    <property type="protein sequence ID" value="HelroP169132"/>
    <property type="gene ID" value="HelroG169132"/>
</dbReference>
<dbReference type="InParanoid" id="T1F1F9"/>
<dbReference type="EMBL" id="AMQM01003189">
    <property type="status" value="NOT_ANNOTATED_CDS"/>
    <property type="molecule type" value="Genomic_DNA"/>
</dbReference>
<reference evidence="2 4" key="2">
    <citation type="journal article" date="2013" name="Nature">
        <title>Insights into bilaterian evolution from three spiralian genomes.</title>
        <authorList>
            <person name="Simakov O."/>
            <person name="Marletaz F."/>
            <person name="Cho S.J."/>
            <person name="Edsinger-Gonzales E."/>
            <person name="Havlak P."/>
            <person name="Hellsten U."/>
            <person name="Kuo D.H."/>
            <person name="Larsson T."/>
            <person name="Lv J."/>
            <person name="Arendt D."/>
            <person name="Savage R."/>
            <person name="Osoegawa K."/>
            <person name="de Jong P."/>
            <person name="Grimwood J."/>
            <person name="Chapman J.A."/>
            <person name="Shapiro H."/>
            <person name="Aerts A."/>
            <person name="Otillar R.P."/>
            <person name="Terry A.Y."/>
            <person name="Boore J.L."/>
            <person name="Grigoriev I.V."/>
            <person name="Lindberg D.R."/>
            <person name="Seaver E.C."/>
            <person name="Weisblat D.A."/>
            <person name="Putnam N.H."/>
            <person name="Rokhsar D.S."/>
        </authorList>
    </citation>
    <scope>NUCLEOTIDE SEQUENCE</scope>
</reference>
<keyword evidence="4" id="KW-1185">Reference proteome</keyword>
<organism evidence="3 4">
    <name type="scientific">Helobdella robusta</name>
    <name type="common">Californian leech</name>
    <dbReference type="NCBI Taxonomy" id="6412"/>
    <lineage>
        <taxon>Eukaryota</taxon>
        <taxon>Metazoa</taxon>
        <taxon>Spiralia</taxon>
        <taxon>Lophotrochozoa</taxon>
        <taxon>Annelida</taxon>
        <taxon>Clitellata</taxon>
        <taxon>Hirudinea</taxon>
        <taxon>Rhynchobdellida</taxon>
        <taxon>Glossiphoniidae</taxon>
        <taxon>Helobdella</taxon>
    </lineage>
</organism>
<dbReference type="HOGENOM" id="CLU_2148509_0_0_1"/>
<evidence type="ECO:0000313" key="3">
    <source>
        <dbReference type="EnsemblMetazoa" id="HelroP169132"/>
    </source>
</evidence>
<dbReference type="AlphaFoldDB" id="T1F1F9"/>
<dbReference type="EMBL" id="KB096080">
    <property type="protein sequence ID" value="ESO08322.1"/>
    <property type="molecule type" value="Genomic_DNA"/>
</dbReference>
<dbReference type="InterPro" id="IPR032498">
    <property type="entry name" value="PI3K_P85_iSH2"/>
</dbReference>
<dbReference type="Gene3D" id="1.10.287.1490">
    <property type="match status" value="1"/>
</dbReference>
<evidence type="ECO:0000313" key="4">
    <source>
        <dbReference type="Proteomes" id="UP000015101"/>
    </source>
</evidence>
<reference evidence="3" key="3">
    <citation type="submission" date="2015-06" db="UniProtKB">
        <authorList>
            <consortium name="EnsemblMetazoa"/>
        </authorList>
    </citation>
    <scope>IDENTIFICATION</scope>
</reference>
<reference evidence="4" key="1">
    <citation type="submission" date="2012-12" db="EMBL/GenBank/DDBJ databases">
        <authorList>
            <person name="Hellsten U."/>
            <person name="Grimwood J."/>
            <person name="Chapman J.A."/>
            <person name="Shapiro H."/>
            <person name="Aerts A."/>
            <person name="Otillar R.P."/>
            <person name="Terry A.Y."/>
            <person name="Boore J.L."/>
            <person name="Simakov O."/>
            <person name="Marletaz F."/>
            <person name="Cho S.-J."/>
            <person name="Edsinger-Gonzales E."/>
            <person name="Havlak P."/>
            <person name="Kuo D.-H."/>
            <person name="Larsson T."/>
            <person name="Lv J."/>
            <person name="Arendt D."/>
            <person name="Savage R."/>
            <person name="Osoegawa K."/>
            <person name="de Jong P."/>
            <person name="Lindberg D.R."/>
            <person name="Seaver E.C."/>
            <person name="Weisblat D.A."/>
            <person name="Putnam N.H."/>
            <person name="Grigoriev I.V."/>
            <person name="Rokhsar D.S."/>
        </authorList>
    </citation>
    <scope>NUCLEOTIDE SEQUENCE</scope>
</reference>